<evidence type="ECO:0000256" key="1">
    <source>
        <dbReference type="SAM" id="Phobius"/>
    </source>
</evidence>
<dbReference type="RefSeq" id="WP_141981059.1">
    <property type="nucleotide sequence ID" value="NZ_VFPP01000001.1"/>
</dbReference>
<feature type="transmembrane region" description="Helical" evidence="1">
    <location>
        <begin position="60"/>
        <end position="79"/>
    </location>
</feature>
<keyword evidence="1" id="KW-1133">Transmembrane helix</keyword>
<feature type="transmembrane region" description="Helical" evidence="1">
    <location>
        <begin position="12"/>
        <end position="30"/>
    </location>
</feature>
<dbReference type="AlphaFoldDB" id="A0A543JKH6"/>
<protein>
    <submittedName>
        <fullName evidence="2">Uncharacterized protein</fullName>
    </submittedName>
</protein>
<evidence type="ECO:0000313" key="3">
    <source>
        <dbReference type="Proteomes" id="UP000316628"/>
    </source>
</evidence>
<dbReference type="Proteomes" id="UP000316628">
    <property type="component" value="Unassembled WGS sequence"/>
</dbReference>
<sequence>MNQRVVAAGAQLALVVVGVPVVYLIAFPVGLTARSLLPPVGLLAGLVVGGVLVGRARRPAVGPLAGWAVFLAALVLALVSG</sequence>
<dbReference type="EMBL" id="VFPP01000001">
    <property type="protein sequence ID" value="TQM83284.1"/>
    <property type="molecule type" value="Genomic_DNA"/>
</dbReference>
<proteinExistence type="predicted"/>
<gene>
    <name evidence="2" type="ORF">FHX81_5702</name>
</gene>
<evidence type="ECO:0000313" key="2">
    <source>
        <dbReference type="EMBL" id="TQM83284.1"/>
    </source>
</evidence>
<name>A0A543JKH6_9PSEU</name>
<accession>A0A543JKH6</accession>
<comment type="caution">
    <text evidence="2">The sequence shown here is derived from an EMBL/GenBank/DDBJ whole genome shotgun (WGS) entry which is preliminary data.</text>
</comment>
<organism evidence="2 3">
    <name type="scientific">Saccharothrix saharensis</name>
    <dbReference type="NCBI Taxonomy" id="571190"/>
    <lineage>
        <taxon>Bacteria</taxon>
        <taxon>Bacillati</taxon>
        <taxon>Actinomycetota</taxon>
        <taxon>Actinomycetes</taxon>
        <taxon>Pseudonocardiales</taxon>
        <taxon>Pseudonocardiaceae</taxon>
        <taxon>Saccharothrix</taxon>
    </lineage>
</organism>
<keyword evidence="1" id="KW-0472">Membrane</keyword>
<keyword evidence="3" id="KW-1185">Reference proteome</keyword>
<reference evidence="2 3" key="1">
    <citation type="submission" date="2019-06" db="EMBL/GenBank/DDBJ databases">
        <title>Sequencing the genomes of 1000 actinobacteria strains.</title>
        <authorList>
            <person name="Klenk H.-P."/>
        </authorList>
    </citation>
    <scope>NUCLEOTIDE SEQUENCE [LARGE SCALE GENOMIC DNA]</scope>
    <source>
        <strain evidence="2 3">DSM 45456</strain>
    </source>
</reference>
<feature type="transmembrane region" description="Helical" evidence="1">
    <location>
        <begin position="36"/>
        <end position="53"/>
    </location>
</feature>
<keyword evidence="1" id="KW-0812">Transmembrane</keyword>